<dbReference type="GO" id="GO:0004540">
    <property type="term" value="F:RNA nuclease activity"/>
    <property type="evidence" value="ECO:0007669"/>
    <property type="project" value="InterPro"/>
</dbReference>
<keyword evidence="4" id="KW-0547">Nucleotide-binding</keyword>
<dbReference type="PANTHER" id="PTHR34139">
    <property type="entry name" value="UPF0331 PROTEIN MJ0127"/>
    <property type="match status" value="1"/>
</dbReference>
<keyword evidence="1" id="KW-0597">Phosphoprotein</keyword>
<evidence type="ECO:0000256" key="2">
    <source>
        <dbReference type="ARBA" id="ARBA00022649"/>
    </source>
</evidence>
<keyword evidence="5" id="KW-0378">Hydrolase</keyword>
<dbReference type="EMBL" id="VSSQ01004411">
    <property type="protein sequence ID" value="MPM25089.1"/>
    <property type="molecule type" value="Genomic_DNA"/>
</dbReference>
<sequence length="116" mass="13649">MKKNKDSYRYRLEHIIDAMNKIELISKDLSREKFVSDIAAGSAVCYQFLIIGEAIASLPAEMTNQYDYPWYKPRSFRNFLAHEYFGVDLIMVFDTIKKDLPELRQLITMMISDLQK</sequence>
<name>A0A644Y9V0_9ZZZZ</name>
<dbReference type="AlphaFoldDB" id="A0A644Y9V0"/>
<dbReference type="GO" id="GO:0016787">
    <property type="term" value="F:hydrolase activity"/>
    <property type="evidence" value="ECO:0007669"/>
    <property type="project" value="UniProtKB-KW"/>
</dbReference>
<evidence type="ECO:0000256" key="5">
    <source>
        <dbReference type="ARBA" id="ARBA00022801"/>
    </source>
</evidence>
<keyword evidence="2" id="KW-1277">Toxin-antitoxin system</keyword>
<dbReference type="PANTHER" id="PTHR34139:SF1">
    <property type="entry name" value="RNASE MJ1380-RELATED"/>
    <property type="match status" value="1"/>
</dbReference>
<dbReference type="Pfam" id="PF01934">
    <property type="entry name" value="HepT-like"/>
    <property type="match status" value="1"/>
</dbReference>
<reference evidence="6" key="1">
    <citation type="submission" date="2019-08" db="EMBL/GenBank/DDBJ databases">
        <authorList>
            <person name="Kucharzyk K."/>
            <person name="Murdoch R.W."/>
            <person name="Higgins S."/>
            <person name="Loffler F."/>
        </authorList>
    </citation>
    <scope>NUCLEOTIDE SEQUENCE</scope>
</reference>
<dbReference type="GO" id="GO:0000166">
    <property type="term" value="F:nucleotide binding"/>
    <property type="evidence" value="ECO:0007669"/>
    <property type="project" value="UniProtKB-KW"/>
</dbReference>
<keyword evidence="3" id="KW-0540">Nuclease</keyword>
<dbReference type="GO" id="GO:0110001">
    <property type="term" value="C:toxin-antitoxin complex"/>
    <property type="evidence" value="ECO:0007669"/>
    <property type="project" value="InterPro"/>
</dbReference>
<evidence type="ECO:0008006" key="7">
    <source>
        <dbReference type="Google" id="ProtNLM"/>
    </source>
</evidence>
<dbReference type="InterPro" id="IPR051813">
    <property type="entry name" value="HepT_RNase_toxin"/>
</dbReference>
<evidence type="ECO:0000256" key="4">
    <source>
        <dbReference type="ARBA" id="ARBA00022741"/>
    </source>
</evidence>
<protein>
    <recommendedName>
        <fullName evidence="7">DUF86 domain-containing protein</fullName>
    </recommendedName>
</protein>
<evidence type="ECO:0000313" key="6">
    <source>
        <dbReference type="EMBL" id="MPM25089.1"/>
    </source>
</evidence>
<proteinExistence type="predicted"/>
<comment type="caution">
    <text evidence="6">The sequence shown here is derived from an EMBL/GenBank/DDBJ whole genome shotgun (WGS) entry which is preliminary data.</text>
</comment>
<organism evidence="6">
    <name type="scientific">bioreactor metagenome</name>
    <dbReference type="NCBI Taxonomy" id="1076179"/>
    <lineage>
        <taxon>unclassified sequences</taxon>
        <taxon>metagenomes</taxon>
        <taxon>ecological metagenomes</taxon>
    </lineage>
</organism>
<dbReference type="InterPro" id="IPR008201">
    <property type="entry name" value="HepT-like"/>
</dbReference>
<gene>
    <name evidence="6" type="ORF">SDC9_71579</name>
</gene>
<accession>A0A644Y9V0</accession>
<evidence type="ECO:0000256" key="3">
    <source>
        <dbReference type="ARBA" id="ARBA00022722"/>
    </source>
</evidence>
<evidence type="ECO:0000256" key="1">
    <source>
        <dbReference type="ARBA" id="ARBA00022553"/>
    </source>
</evidence>